<gene>
    <name evidence="2" type="ORF">P0Y65_15780</name>
</gene>
<protein>
    <submittedName>
        <fullName evidence="2">Uncharacterized protein</fullName>
    </submittedName>
</protein>
<sequence>MAGATPLHSRPSAPAMVGLIESIGQLGATELFVGGWAKEQAGQGAIILVVTADRAVEARWFAAWSDRPDVGPDTGFAGLLELDAPILAEAVLAIQLSAGTGLGLYKQRLLLDERQASARLRATRPRPQHDSAPLAEAASRYDGTDSIATSPLPIRLGVDDCVALDGGAMLVSGWLFDPEGLVRQVELSAGTEALPISQDWLVRRRADVLASISLEPRFALYAGSGDHCGFTALVSGLDTIDDPHLTLVTASGNLHAPLDPRRGNARVLLTGLLNGIDPELPSSMDVAEKLVAPVLARLEPASPVILRRNRKGLDRDAPLALVIGCHGDAHDVATHLATLAAEPLSRNTPIIIAAPAMELAASERDILQRSDFFGLRVTLVFGEAIADHVDALALGVLAAQAERLCLLACDIVPDAMDWLALLTAAHPIRPSVLVPNQFDHASFGPQSSQRERARLHPGADCCLASRDTLLDAFDSLGTFLDRTSKSRAWLAALEQRLQRVDALDVDMLNGSATHPSASLLRRADAAAAKIRADRA</sequence>
<reference evidence="2" key="1">
    <citation type="submission" date="2023-03" db="EMBL/GenBank/DDBJ databases">
        <title>Andean soil-derived lignocellulolytic bacterial consortium as a source of novel taxa and putative plastic-active enzymes.</title>
        <authorList>
            <person name="Diaz-Garcia L."/>
            <person name="Chuvochina M."/>
            <person name="Feuerriegel G."/>
            <person name="Bunk B."/>
            <person name="Sproer C."/>
            <person name="Streit W.R."/>
            <person name="Rodriguez L.M."/>
            <person name="Overmann J."/>
            <person name="Jimenez D.J."/>
        </authorList>
    </citation>
    <scope>NUCLEOTIDE SEQUENCE</scope>
    <source>
        <strain evidence="2">MAG 4196</strain>
    </source>
</reference>
<organism evidence="2 3">
    <name type="scientific">Candidatus Devosia phytovorans</name>
    <dbReference type="NCBI Taxonomy" id="3121372"/>
    <lineage>
        <taxon>Bacteria</taxon>
        <taxon>Pseudomonadati</taxon>
        <taxon>Pseudomonadota</taxon>
        <taxon>Alphaproteobacteria</taxon>
        <taxon>Hyphomicrobiales</taxon>
        <taxon>Devosiaceae</taxon>
        <taxon>Devosia</taxon>
    </lineage>
</organism>
<proteinExistence type="predicted"/>
<dbReference type="Proteomes" id="UP001217476">
    <property type="component" value="Chromosome"/>
</dbReference>
<feature type="region of interest" description="Disordered" evidence="1">
    <location>
        <begin position="120"/>
        <end position="139"/>
    </location>
</feature>
<evidence type="ECO:0000313" key="2">
    <source>
        <dbReference type="EMBL" id="WEK03638.1"/>
    </source>
</evidence>
<name>A0AAJ6B0M2_9HYPH</name>
<evidence type="ECO:0000313" key="3">
    <source>
        <dbReference type="Proteomes" id="UP001217476"/>
    </source>
</evidence>
<dbReference type="AlphaFoldDB" id="A0AAJ6B0M2"/>
<accession>A0AAJ6B0M2</accession>
<evidence type="ECO:0000256" key="1">
    <source>
        <dbReference type="SAM" id="MobiDB-lite"/>
    </source>
</evidence>
<dbReference type="EMBL" id="CP119312">
    <property type="protein sequence ID" value="WEK03638.1"/>
    <property type="molecule type" value="Genomic_DNA"/>
</dbReference>